<reference evidence="1 2" key="1">
    <citation type="journal article" date="2021" name="Sci. Rep.">
        <title>Genome sequencing of the multicellular alga Astrephomene provides insights into convergent evolution of germ-soma differentiation.</title>
        <authorList>
            <person name="Yamashita S."/>
            <person name="Yamamoto K."/>
            <person name="Matsuzaki R."/>
            <person name="Suzuki S."/>
            <person name="Yamaguchi H."/>
            <person name="Hirooka S."/>
            <person name="Minakuchi Y."/>
            <person name="Miyagishima S."/>
            <person name="Kawachi M."/>
            <person name="Toyoda A."/>
            <person name="Nozaki H."/>
        </authorList>
    </citation>
    <scope>NUCLEOTIDE SEQUENCE [LARGE SCALE GENOMIC DNA]</scope>
    <source>
        <strain evidence="1 2">NIES-4017</strain>
    </source>
</reference>
<comment type="caution">
    <text evidence="1">The sequence shown here is derived from an EMBL/GenBank/DDBJ whole genome shotgun (WGS) entry which is preliminary data.</text>
</comment>
<evidence type="ECO:0000313" key="2">
    <source>
        <dbReference type="Proteomes" id="UP001054857"/>
    </source>
</evidence>
<name>A0AAD3HS56_9CHLO</name>
<accession>A0AAD3HS56</accession>
<evidence type="ECO:0000313" key="1">
    <source>
        <dbReference type="EMBL" id="GFR50630.1"/>
    </source>
</evidence>
<dbReference type="AlphaFoldDB" id="A0AAD3HS56"/>
<keyword evidence="2" id="KW-1185">Reference proteome</keyword>
<sequence length="139" mass="15188">MAHRRCLGLAAGDYPGGWYLCAGCVLAAAGVGAEAAEGYVSGLAKRWVVQVGSALAARSAATYEAGRQRFLRFCVVVLRLSEQDAFPRARGQDLNRFLVCLFITHVVEASKEHGRWKSRAVDVYTRKSVAVRRAVVEQM</sequence>
<proteinExistence type="predicted"/>
<dbReference type="Proteomes" id="UP001054857">
    <property type="component" value="Unassembled WGS sequence"/>
</dbReference>
<organism evidence="1 2">
    <name type="scientific">Astrephomene gubernaculifera</name>
    <dbReference type="NCBI Taxonomy" id="47775"/>
    <lineage>
        <taxon>Eukaryota</taxon>
        <taxon>Viridiplantae</taxon>
        <taxon>Chlorophyta</taxon>
        <taxon>core chlorophytes</taxon>
        <taxon>Chlorophyceae</taxon>
        <taxon>CS clade</taxon>
        <taxon>Chlamydomonadales</taxon>
        <taxon>Astrephomenaceae</taxon>
        <taxon>Astrephomene</taxon>
    </lineage>
</organism>
<protein>
    <submittedName>
        <fullName evidence="1">Uncharacterized protein</fullName>
    </submittedName>
</protein>
<dbReference type="EMBL" id="BMAR01000039">
    <property type="protein sequence ID" value="GFR50630.1"/>
    <property type="molecule type" value="Genomic_DNA"/>
</dbReference>
<gene>
    <name evidence="1" type="ORF">Agub_g12728</name>
</gene>